<dbReference type="PANTHER" id="PTHR47937">
    <property type="entry name" value="PLASTID TRANSCRIPTIONALLY ACTIVE CHROMOSOME 2-LIKE PROTEIN"/>
    <property type="match status" value="1"/>
</dbReference>
<keyword evidence="1" id="KW-0677">Repeat</keyword>
<dbReference type="InterPro" id="IPR002885">
    <property type="entry name" value="PPR_rpt"/>
</dbReference>
<feature type="repeat" description="PPR" evidence="2">
    <location>
        <begin position="412"/>
        <end position="446"/>
    </location>
</feature>
<dbReference type="OrthoDB" id="185373at2759"/>
<feature type="repeat" description="PPR" evidence="2">
    <location>
        <begin position="197"/>
        <end position="231"/>
    </location>
</feature>
<accession>A0A2I0AUV2</accession>
<dbReference type="PANTHER" id="PTHR47937:SF2">
    <property type="entry name" value="PENTATRICOPEPTIDE (PPR) REPEAT-CONTAINING PROTEIN, PF01535'-RELATED"/>
    <property type="match status" value="1"/>
</dbReference>
<dbReference type="GO" id="GO:0048316">
    <property type="term" value="P:seed development"/>
    <property type="evidence" value="ECO:0007669"/>
    <property type="project" value="UniProtKB-ARBA"/>
</dbReference>
<dbReference type="EC" id="2.1.1.204" evidence="5"/>
<dbReference type="NCBIfam" id="TIGR00756">
    <property type="entry name" value="PPR"/>
    <property type="match status" value="8"/>
</dbReference>
<feature type="repeat" description="PPR" evidence="2">
    <location>
        <begin position="232"/>
        <end position="266"/>
    </location>
</feature>
<evidence type="ECO:0000256" key="2">
    <source>
        <dbReference type="PROSITE-ProRule" id="PRU00708"/>
    </source>
</evidence>
<protein>
    <submittedName>
        <fullName evidence="5">Pentatricopeptide repeat-containing protein</fullName>
        <ecNumber evidence="5">2.1.1.204</ecNumber>
    </submittedName>
</protein>
<gene>
    <name evidence="5" type="primary">GRP23</name>
    <name evidence="5" type="ORF">AXF42_Ash001370</name>
</gene>
<evidence type="ECO:0000256" key="1">
    <source>
        <dbReference type="ARBA" id="ARBA00022737"/>
    </source>
</evidence>
<feature type="region of interest" description="Disordered" evidence="3">
    <location>
        <begin position="51"/>
        <end position="89"/>
    </location>
</feature>
<dbReference type="InterPro" id="IPR011990">
    <property type="entry name" value="TPR-like_helical_dom_sf"/>
</dbReference>
<reference evidence="5 6" key="1">
    <citation type="journal article" date="2017" name="Nature">
        <title>The Apostasia genome and the evolution of orchids.</title>
        <authorList>
            <person name="Zhang G.Q."/>
            <person name="Liu K.W."/>
            <person name="Li Z."/>
            <person name="Lohaus R."/>
            <person name="Hsiao Y.Y."/>
            <person name="Niu S.C."/>
            <person name="Wang J.Y."/>
            <person name="Lin Y.C."/>
            <person name="Xu Q."/>
            <person name="Chen L.J."/>
            <person name="Yoshida K."/>
            <person name="Fujiwara S."/>
            <person name="Wang Z.W."/>
            <person name="Zhang Y.Q."/>
            <person name="Mitsuda N."/>
            <person name="Wang M."/>
            <person name="Liu G.H."/>
            <person name="Pecoraro L."/>
            <person name="Huang H.X."/>
            <person name="Xiao X.J."/>
            <person name="Lin M."/>
            <person name="Wu X.Y."/>
            <person name="Wu W.L."/>
            <person name="Chen Y.Y."/>
            <person name="Chang S.B."/>
            <person name="Sakamoto S."/>
            <person name="Ohme-Takagi M."/>
            <person name="Yagi M."/>
            <person name="Zeng S.J."/>
            <person name="Shen C.Y."/>
            <person name="Yeh C.M."/>
            <person name="Luo Y.B."/>
            <person name="Tsai W.C."/>
            <person name="Van de Peer Y."/>
            <person name="Liu Z.J."/>
        </authorList>
    </citation>
    <scope>NUCLEOTIDE SEQUENCE [LARGE SCALE GENOMIC DNA]</scope>
    <source>
        <strain evidence="6">cv. Shenzhen</strain>
        <tissue evidence="5">Stem</tissue>
    </source>
</reference>
<dbReference type="GO" id="GO:0032259">
    <property type="term" value="P:methylation"/>
    <property type="evidence" value="ECO:0007669"/>
    <property type="project" value="UniProtKB-KW"/>
</dbReference>
<dbReference type="InterPro" id="IPR052308">
    <property type="entry name" value="PPR_domain-containing"/>
</dbReference>
<keyword evidence="5" id="KW-0489">Methyltransferase</keyword>
<dbReference type="GO" id="GO:0008168">
    <property type="term" value="F:methyltransferase activity"/>
    <property type="evidence" value="ECO:0007669"/>
    <property type="project" value="UniProtKB-KW"/>
</dbReference>
<dbReference type="EMBL" id="KZ451950">
    <property type="protein sequence ID" value="PKA59276.1"/>
    <property type="molecule type" value="Genomic_DNA"/>
</dbReference>
<evidence type="ECO:0000259" key="4">
    <source>
        <dbReference type="Pfam" id="PF23276"/>
    </source>
</evidence>
<keyword evidence="6" id="KW-1185">Reference proteome</keyword>
<dbReference type="InterPro" id="IPR057027">
    <property type="entry name" value="TPR_mt"/>
</dbReference>
<feature type="repeat" description="PPR" evidence="2">
    <location>
        <begin position="377"/>
        <end position="411"/>
    </location>
</feature>
<feature type="domain" description="Pentatricopeptide repeat-containing protein-mitochondrial" evidence="4">
    <location>
        <begin position="163"/>
        <end position="257"/>
    </location>
</feature>
<feature type="repeat" description="PPR" evidence="2">
    <location>
        <begin position="161"/>
        <end position="191"/>
    </location>
</feature>
<dbReference type="Pfam" id="PF13041">
    <property type="entry name" value="PPR_2"/>
    <property type="match status" value="1"/>
</dbReference>
<dbReference type="Pfam" id="PF01535">
    <property type="entry name" value="PPR"/>
    <property type="match status" value="2"/>
</dbReference>
<dbReference type="FunFam" id="1.25.40.10:FF:000922">
    <property type="entry name" value="Pentatricopeptide repeat-containing protein"/>
    <property type="match status" value="1"/>
</dbReference>
<evidence type="ECO:0000313" key="5">
    <source>
        <dbReference type="EMBL" id="PKA59276.1"/>
    </source>
</evidence>
<evidence type="ECO:0000313" key="6">
    <source>
        <dbReference type="Proteomes" id="UP000236161"/>
    </source>
</evidence>
<dbReference type="AlphaFoldDB" id="A0A2I0AUV2"/>
<dbReference type="SUPFAM" id="SSF48452">
    <property type="entry name" value="TPR-like"/>
    <property type="match status" value="1"/>
</dbReference>
<evidence type="ECO:0000256" key="3">
    <source>
        <dbReference type="SAM" id="MobiDB-lite"/>
    </source>
</evidence>
<dbReference type="Pfam" id="PF23276">
    <property type="entry name" value="TPR_24"/>
    <property type="match status" value="1"/>
</dbReference>
<dbReference type="Pfam" id="PF12854">
    <property type="entry name" value="PPR_1"/>
    <property type="match status" value="1"/>
</dbReference>
<dbReference type="Proteomes" id="UP000236161">
    <property type="component" value="Unassembled WGS sequence"/>
</dbReference>
<feature type="repeat" description="PPR" evidence="2">
    <location>
        <begin position="485"/>
        <end position="519"/>
    </location>
</feature>
<name>A0A2I0AUV2_9ASPA</name>
<proteinExistence type="predicted"/>
<dbReference type="PROSITE" id="PS51375">
    <property type="entry name" value="PPR"/>
    <property type="match status" value="7"/>
</dbReference>
<organism evidence="5 6">
    <name type="scientific">Apostasia shenzhenica</name>
    <dbReference type="NCBI Taxonomy" id="1088818"/>
    <lineage>
        <taxon>Eukaryota</taxon>
        <taxon>Viridiplantae</taxon>
        <taxon>Streptophyta</taxon>
        <taxon>Embryophyta</taxon>
        <taxon>Tracheophyta</taxon>
        <taxon>Spermatophyta</taxon>
        <taxon>Magnoliopsida</taxon>
        <taxon>Liliopsida</taxon>
        <taxon>Asparagales</taxon>
        <taxon>Orchidaceae</taxon>
        <taxon>Apostasioideae</taxon>
        <taxon>Apostasia</taxon>
    </lineage>
</organism>
<sequence length="574" mass="63704">MCLNRRLLLRSFRSAASATGGAVEPLPAALFCLSRPFAFASLEEAAAERRRRKRQLRIDPPLHRNPNASRPIRDPKSPRLPDSTSSLVGPRLSLHNRVQSLIRSGNLDDASAVSRQALFSSVRPTVFTCNSVMSSMLRARRFDDVSALFHFFFVQQKAIPSIVSYNVLINAHCDAGQIEKALDVYRQILATAPFTPSTVTYRHLTKGLVDSGRITEAAGLLREMLNRGHSTDALVYNNLIAGFINLDDINKALELLHELRERCFVYDGVVHVTVMEAYWKRGMDKEAMESYQSLMDRQFKMTPVTCNALLQTLLKHGKEVEAYKLFDQMLDEHKPPVFTALNTETYNVMVDHCFSLGKFSEAIEVFHTTGVKPLSLDQKCFVNIIGKLRENGLIEDAEKLFDEMLEKPVEPDASTYEFFIDVCFRDGRIEDALKYFNKIVSGGESIFRAAVSFCNKVLDELVKIGLLDQATSGISKMVGEGMKPNAASYEIVISALCKEGDLETGRALLEEMVRSGVSATNELRALLSNSFEMTGRAAEIESLLAEKTNDVPPHPVPGRLVGGGAAAQAMRANG</sequence>
<keyword evidence="5" id="KW-0808">Transferase</keyword>
<dbReference type="Gene3D" id="1.25.40.10">
    <property type="entry name" value="Tetratricopeptide repeat domain"/>
    <property type="match status" value="3"/>
</dbReference>
<feature type="repeat" description="PPR" evidence="2">
    <location>
        <begin position="302"/>
        <end position="336"/>
    </location>
</feature>
<dbReference type="STRING" id="1088818.A0A2I0AUV2"/>